<evidence type="ECO:0008006" key="4">
    <source>
        <dbReference type="Google" id="ProtNLM"/>
    </source>
</evidence>
<keyword evidence="3" id="KW-1185">Reference proteome</keyword>
<evidence type="ECO:0000256" key="1">
    <source>
        <dbReference type="SAM" id="SignalP"/>
    </source>
</evidence>
<evidence type="ECO:0000313" key="3">
    <source>
        <dbReference type="Proteomes" id="UP000798602"/>
    </source>
</evidence>
<dbReference type="RefSeq" id="WP_166536768.1">
    <property type="nucleotide sequence ID" value="NZ_JAABLM010000007.1"/>
</dbReference>
<dbReference type="Proteomes" id="UP000798602">
    <property type="component" value="Unassembled WGS sequence"/>
</dbReference>
<feature type="signal peptide" evidence="1">
    <location>
        <begin position="1"/>
        <end position="24"/>
    </location>
</feature>
<sequence>MKKTLLSISILATVLVAGCSGSNSDEFEDANGNAVARYIRTLNASSTDGPETIVFNYDASGKVISVENGSESSALVYENNNLTNITGDGDVFAIAELYQAPYQAYDVGEVLNYDSKGNPVMLRLFEEDYNGNIEEYRAEVTYDNKPFFGYHTLKAAGVIDVLDRVELNLNMQSLPEEIVRAKTMLPVNNTTKVVVKNLQGQIVSTVLTSYAYNADNYPISATMVVTDDSGETSTETFNFTYR</sequence>
<gene>
    <name evidence="2" type="ORF">GV828_06975</name>
</gene>
<name>A0ABW9ZAZ7_9FLAO</name>
<accession>A0ABW9ZAZ7</accession>
<keyword evidence="1" id="KW-0732">Signal</keyword>
<evidence type="ECO:0000313" key="2">
    <source>
        <dbReference type="EMBL" id="NBL64939.1"/>
    </source>
</evidence>
<dbReference type="EMBL" id="JAABLM010000007">
    <property type="protein sequence ID" value="NBL64939.1"/>
    <property type="molecule type" value="Genomic_DNA"/>
</dbReference>
<reference evidence="3" key="1">
    <citation type="submission" date="2020-01" db="EMBL/GenBank/DDBJ databases">
        <title>Sphingomonas sp. strain CSW-10.</title>
        <authorList>
            <person name="Chen W.-M."/>
        </authorList>
    </citation>
    <scope>NUCLEOTIDE SEQUENCE [LARGE SCALE GENOMIC DNA]</scope>
    <source>
        <strain evidence="3">NST-5</strain>
    </source>
</reference>
<feature type="chain" id="PRO_5046049611" description="YD repeat-containing protein" evidence="1">
    <location>
        <begin position="25"/>
        <end position="242"/>
    </location>
</feature>
<comment type="caution">
    <text evidence="2">The sequence shown here is derived from an EMBL/GenBank/DDBJ whole genome shotgun (WGS) entry which is preliminary data.</text>
</comment>
<organism evidence="2 3">
    <name type="scientific">Flavobacterium ichthyis</name>
    <dbReference type="NCBI Taxonomy" id="2698827"/>
    <lineage>
        <taxon>Bacteria</taxon>
        <taxon>Pseudomonadati</taxon>
        <taxon>Bacteroidota</taxon>
        <taxon>Flavobacteriia</taxon>
        <taxon>Flavobacteriales</taxon>
        <taxon>Flavobacteriaceae</taxon>
        <taxon>Flavobacterium</taxon>
    </lineage>
</organism>
<dbReference type="PROSITE" id="PS51257">
    <property type="entry name" value="PROKAR_LIPOPROTEIN"/>
    <property type="match status" value="1"/>
</dbReference>
<proteinExistence type="predicted"/>
<protein>
    <recommendedName>
        <fullName evidence="4">YD repeat-containing protein</fullName>
    </recommendedName>
</protein>